<feature type="transmembrane region" description="Helical" evidence="3">
    <location>
        <begin position="78"/>
        <end position="102"/>
    </location>
</feature>
<dbReference type="InterPro" id="IPR003362">
    <property type="entry name" value="Bact_transf"/>
</dbReference>
<dbReference type="GO" id="GO:0016780">
    <property type="term" value="F:phosphotransferase activity, for other substituted phosphate groups"/>
    <property type="evidence" value="ECO:0007669"/>
    <property type="project" value="TreeGrafter"/>
</dbReference>
<evidence type="ECO:0000259" key="4">
    <source>
        <dbReference type="Pfam" id="PF02397"/>
    </source>
</evidence>
<name>A0A916R7Q5_9HYPH</name>
<proteinExistence type="inferred from homology"/>
<dbReference type="RefSeq" id="WP_244640555.1">
    <property type="nucleotide sequence ID" value="NZ_BMKB01000001.1"/>
</dbReference>
<evidence type="ECO:0000313" key="6">
    <source>
        <dbReference type="Proteomes" id="UP000596977"/>
    </source>
</evidence>
<evidence type="ECO:0000313" key="5">
    <source>
        <dbReference type="EMBL" id="GGA36390.1"/>
    </source>
</evidence>
<keyword evidence="3" id="KW-1133">Transmembrane helix</keyword>
<dbReference type="AlphaFoldDB" id="A0A916R7Q5"/>
<dbReference type="Proteomes" id="UP000596977">
    <property type="component" value="Unassembled WGS sequence"/>
</dbReference>
<dbReference type="PANTHER" id="PTHR30576:SF0">
    <property type="entry name" value="UNDECAPRENYL-PHOSPHATE N-ACETYLGALACTOSAMINYL 1-PHOSPHATE TRANSFERASE-RELATED"/>
    <property type="match status" value="1"/>
</dbReference>
<sequence length="270" mass="29998">MADWTSNSGRDPHNIRKSWNIANFLTSSMSGSLVRGSKVDSSSKKGARNLSGLELPIENGQPFVITPRRQFDLAIKRVLDVVFSLLALIFFAPFLICVALAIKISSPGPVLFRQEREGIYGSTFDIYKFRTMHCNECDPSGIKQTESNDSRVTALGLRLRKTNIDELPQLINVLKGDMSLVGPRPHAVGMLAAGRPYGELVPYYRQRLIVKPGLTGWAQANGLRGPTVNAELAVARIDHDLAYINNYSIWLDIKIILLTLRYEVFSGTGY</sequence>
<keyword evidence="2" id="KW-0270">Exopolysaccharide synthesis</keyword>
<keyword evidence="3" id="KW-0812">Transmembrane</keyword>
<gene>
    <name evidence="5" type="ORF">GCM10011499_02150</name>
</gene>
<keyword evidence="6" id="KW-1185">Reference proteome</keyword>
<dbReference type="Pfam" id="PF02397">
    <property type="entry name" value="Bac_transf"/>
    <property type="match status" value="1"/>
</dbReference>
<protein>
    <submittedName>
        <fullName evidence="5">Exopolysaccharide biosynthesis protein</fullName>
    </submittedName>
</protein>
<dbReference type="GO" id="GO:0000271">
    <property type="term" value="P:polysaccharide biosynthetic process"/>
    <property type="evidence" value="ECO:0007669"/>
    <property type="project" value="UniProtKB-KW"/>
</dbReference>
<dbReference type="EMBL" id="BMKB01000001">
    <property type="protein sequence ID" value="GGA36390.1"/>
    <property type="molecule type" value="Genomic_DNA"/>
</dbReference>
<comment type="caution">
    <text evidence="5">The sequence shown here is derived from an EMBL/GenBank/DDBJ whole genome shotgun (WGS) entry which is preliminary data.</text>
</comment>
<evidence type="ECO:0000256" key="1">
    <source>
        <dbReference type="ARBA" id="ARBA00006464"/>
    </source>
</evidence>
<reference evidence="5 6" key="1">
    <citation type="journal article" date="2014" name="Int. J. Syst. Evol. Microbiol.">
        <title>Complete genome sequence of Corynebacterium casei LMG S-19264T (=DSM 44701T), isolated from a smear-ripened cheese.</title>
        <authorList>
            <consortium name="US DOE Joint Genome Institute (JGI-PGF)"/>
            <person name="Walter F."/>
            <person name="Albersmeier A."/>
            <person name="Kalinowski J."/>
            <person name="Ruckert C."/>
        </authorList>
    </citation>
    <scope>NUCLEOTIDE SEQUENCE [LARGE SCALE GENOMIC DNA]</scope>
    <source>
        <strain evidence="5 6">CGMCC 1.15896</strain>
    </source>
</reference>
<organism evidence="5 6">
    <name type="scientific">Pelagibacterium lentulum</name>
    <dbReference type="NCBI Taxonomy" id="2029865"/>
    <lineage>
        <taxon>Bacteria</taxon>
        <taxon>Pseudomonadati</taxon>
        <taxon>Pseudomonadota</taxon>
        <taxon>Alphaproteobacteria</taxon>
        <taxon>Hyphomicrobiales</taxon>
        <taxon>Devosiaceae</taxon>
        <taxon>Pelagibacterium</taxon>
    </lineage>
</organism>
<comment type="similarity">
    <text evidence="1">Belongs to the bacterial sugar transferase family.</text>
</comment>
<keyword evidence="3" id="KW-0472">Membrane</keyword>
<dbReference type="PANTHER" id="PTHR30576">
    <property type="entry name" value="COLANIC BIOSYNTHESIS UDP-GLUCOSE LIPID CARRIER TRANSFERASE"/>
    <property type="match status" value="1"/>
</dbReference>
<evidence type="ECO:0000256" key="2">
    <source>
        <dbReference type="ARBA" id="ARBA00023169"/>
    </source>
</evidence>
<evidence type="ECO:0000256" key="3">
    <source>
        <dbReference type="SAM" id="Phobius"/>
    </source>
</evidence>
<accession>A0A916R7Q5</accession>
<feature type="domain" description="Bacterial sugar transferase" evidence="4">
    <location>
        <begin position="76"/>
        <end position="261"/>
    </location>
</feature>